<protein>
    <submittedName>
        <fullName evidence="10">Methyl-accepting chemotaxis sensory transducer</fullName>
    </submittedName>
</protein>
<dbReference type="InterPro" id="IPR032255">
    <property type="entry name" value="HBM"/>
</dbReference>
<dbReference type="SUPFAM" id="SSF58104">
    <property type="entry name" value="Methyl-accepting chemotaxis protein (MCP) signaling domain"/>
    <property type="match status" value="1"/>
</dbReference>
<keyword evidence="6" id="KW-0175">Coiled coil</keyword>
<evidence type="ECO:0000313" key="10">
    <source>
        <dbReference type="EMBL" id="CDH43462.1"/>
    </source>
</evidence>
<dbReference type="GO" id="GO:0006935">
    <property type="term" value="P:chemotaxis"/>
    <property type="evidence" value="ECO:0007669"/>
    <property type="project" value="InterPro"/>
</dbReference>
<evidence type="ECO:0000256" key="3">
    <source>
        <dbReference type="ARBA" id="ARBA00023224"/>
    </source>
</evidence>
<gene>
    <name evidence="10" type="ORF">BN874_120113</name>
</gene>
<evidence type="ECO:0000256" key="8">
    <source>
        <dbReference type="SAM" id="Phobius"/>
    </source>
</evidence>
<dbReference type="Pfam" id="PF05227">
    <property type="entry name" value="CHASE3"/>
    <property type="match status" value="1"/>
</dbReference>
<dbReference type="InterPro" id="IPR051310">
    <property type="entry name" value="MCP_chemotaxis"/>
</dbReference>
<dbReference type="InterPro" id="IPR004090">
    <property type="entry name" value="Chemotax_Me-accpt_rcpt"/>
</dbReference>
<dbReference type="GO" id="GO:0007165">
    <property type="term" value="P:signal transduction"/>
    <property type="evidence" value="ECO:0007669"/>
    <property type="project" value="UniProtKB-KW"/>
</dbReference>
<accession>A0A7U7J1K7</accession>
<dbReference type="InterPro" id="IPR007891">
    <property type="entry name" value="CHASE3"/>
</dbReference>
<evidence type="ECO:0000259" key="9">
    <source>
        <dbReference type="PROSITE" id="PS50111"/>
    </source>
</evidence>
<feature type="region of interest" description="Disordered" evidence="7">
    <location>
        <begin position="630"/>
        <end position="676"/>
    </location>
</feature>
<evidence type="ECO:0000256" key="2">
    <source>
        <dbReference type="ARBA" id="ARBA00022481"/>
    </source>
</evidence>
<dbReference type="OrthoDB" id="2489132at2"/>
<keyword evidence="8" id="KW-0812">Transmembrane</keyword>
<evidence type="ECO:0000256" key="1">
    <source>
        <dbReference type="ARBA" id="ARBA00004370"/>
    </source>
</evidence>
<dbReference type="FunFam" id="1.10.287.950:FF:000001">
    <property type="entry name" value="Methyl-accepting chemotaxis sensory transducer"/>
    <property type="match status" value="1"/>
</dbReference>
<dbReference type="PRINTS" id="PR00260">
    <property type="entry name" value="CHEMTRNSDUCR"/>
</dbReference>
<feature type="coiled-coil region" evidence="6">
    <location>
        <begin position="71"/>
        <end position="101"/>
    </location>
</feature>
<dbReference type="InterPro" id="IPR004089">
    <property type="entry name" value="MCPsignal_dom"/>
</dbReference>
<dbReference type="CDD" id="cd11386">
    <property type="entry name" value="MCP_signal"/>
    <property type="match status" value="1"/>
</dbReference>
<dbReference type="PANTHER" id="PTHR43531">
    <property type="entry name" value="PROTEIN ICFG"/>
    <property type="match status" value="1"/>
</dbReference>
<comment type="caution">
    <text evidence="10">The sequence shown here is derived from an EMBL/GenBank/DDBJ whole genome shotgun (WGS) entry which is preliminary data.</text>
</comment>
<dbReference type="GO" id="GO:0005886">
    <property type="term" value="C:plasma membrane"/>
    <property type="evidence" value="ECO:0007669"/>
    <property type="project" value="TreeGrafter"/>
</dbReference>
<evidence type="ECO:0000256" key="7">
    <source>
        <dbReference type="SAM" id="MobiDB-lite"/>
    </source>
</evidence>
<organism evidence="10 11">
    <name type="scientific">Candidatus Contendobacter odensis Run_B_J11</name>
    <dbReference type="NCBI Taxonomy" id="1400861"/>
    <lineage>
        <taxon>Bacteria</taxon>
        <taxon>Pseudomonadati</taxon>
        <taxon>Pseudomonadota</taxon>
        <taxon>Gammaproteobacteria</taxon>
        <taxon>Candidatus Competibacteraceae</taxon>
        <taxon>Candidatus Contendibacter</taxon>
    </lineage>
</organism>
<dbReference type="SMART" id="SM00283">
    <property type="entry name" value="MA"/>
    <property type="match status" value="1"/>
</dbReference>
<dbReference type="Proteomes" id="UP000019184">
    <property type="component" value="Unassembled WGS sequence"/>
</dbReference>
<keyword evidence="2" id="KW-0488">Methylation</keyword>
<evidence type="ECO:0000313" key="11">
    <source>
        <dbReference type="Proteomes" id="UP000019184"/>
    </source>
</evidence>
<dbReference type="Gene3D" id="1.10.287.950">
    <property type="entry name" value="Methyl-accepting chemotaxis protein"/>
    <property type="match status" value="1"/>
</dbReference>
<evidence type="ECO:0000256" key="6">
    <source>
        <dbReference type="SAM" id="Coils"/>
    </source>
</evidence>
<dbReference type="GO" id="GO:0004888">
    <property type="term" value="F:transmembrane signaling receptor activity"/>
    <property type="evidence" value="ECO:0007669"/>
    <property type="project" value="InterPro"/>
</dbReference>
<dbReference type="AlphaFoldDB" id="A0A7U7J1K7"/>
<dbReference type="PROSITE" id="PS50111">
    <property type="entry name" value="CHEMOTAXIS_TRANSDUC_2"/>
    <property type="match status" value="1"/>
</dbReference>
<dbReference type="Pfam" id="PF00015">
    <property type="entry name" value="MCPsignal"/>
    <property type="match status" value="1"/>
</dbReference>
<dbReference type="SMART" id="SM01358">
    <property type="entry name" value="HBM"/>
    <property type="match status" value="1"/>
</dbReference>
<dbReference type="EMBL" id="CBTK010000024">
    <property type="protein sequence ID" value="CDH43462.1"/>
    <property type="molecule type" value="Genomic_DNA"/>
</dbReference>
<dbReference type="PANTHER" id="PTHR43531:SF14">
    <property type="entry name" value="METHYL-ACCEPTING CHEMOTAXIS PROTEIN I-RELATED"/>
    <property type="match status" value="1"/>
</dbReference>
<dbReference type="RefSeq" id="WP_051497312.1">
    <property type="nucleotide sequence ID" value="NZ_CBTK010000024.1"/>
</dbReference>
<keyword evidence="11" id="KW-1185">Reference proteome</keyword>
<evidence type="ECO:0000256" key="5">
    <source>
        <dbReference type="PROSITE-ProRule" id="PRU00284"/>
    </source>
</evidence>
<keyword evidence="3 5" id="KW-0807">Transducer</keyword>
<sequence length="676" mass="74388">MNVIGIKQKLIGVLTVVVLGFVGIGIAYQTALHVDDAAFAAARNLNQIGARVDRIRIGMLEAQQAQGQFLLTNHIDAVERYRAALKEVDREIAELDRLTTEPQSKQLIGRIRERVQNFKAGFERLVQLKQSYGLNAESGQLGKLHQAARDMEDGLKEYGASVADLMTSMLLMRRNEKDYIAYRKEENLGRMASERNRFEMFMEGGALLQDDKDSIAPRLNDYHQAFSQLVEIIQKIDIEDAALNQSVRDLEPTLTELQTNKDRLLEQGEIQVQADRIQISQVFIGVIAAVGLLVSIILLVVIRTVLRPLGGEPIVIAALVRQVANGDLSMQLTYTGKEYGIYAAVRDMTEQWRGIVEQVRETTLQVNVSAQQTVQESIELSRRTEAQAAALEETASSMEQLTSTVTNSAENAAQAEKLAGRARTRSEQGGRVVQEAAAAMDAIHASSQRIAAIIGVIDEIAFQTNLLALNAAVEAARAGEQGRGFAVVAAEVRKLSQRSADAAKEIKKLIADSVTQVTEGSHLVKQSGQALQEIILETRKVTDIVAEIAAATREQSCGIEQVNQAIQQMDQVTQQNATLAEDATTASQALSRQAVEIQRLMDFFKLAAVEDETVQEKTLAEDIDSADLNGQINASEPETKPGRFLHRTTQRIQPEPVLNWGRGGQHRSDQSQVMSY</sequence>
<feature type="transmembrane region" description="Helical" evidence="8">
    <location>
        <begin position="282"/>
        <end position="302"/>
    </location>
</feature>
<evidence type="ECO:0000256" key="4">
    <source>
        <dbReference type="ARBA" id="ARBA00029447"/>
    </source>
</evidence>
<comment type="similarity">
    <text evidence="4">Belongs to the methyl-accepting chemotaxis (MCP) protein family.</text>
</comment>
<feature type="domain" description="Methyl-accepting transducer" evidence="9">
    <location>
        <begin position="362"/>
        <end position="591"/>
    </location>
</feature>
<name>A0A7U7J1K7_9GAMM</name>
<comment type="subcellular location">
    <subcellularLocation>
        <location evidence="1">Membrane</location>
    </subcellularLocation>
</comment>
<reference evidence="10 11" key="1">
    <citation type="journal article" date="2014" name="ISME J.">
        <title>Candidatus Competibacter-lineage genomes retrieved from metagenomes reveal functional metabolic diversity.</title>
        <authorList>
            <person name="McIlroy S.J."/>
            <person name="Albertsen M."/>
            <person name="Andresen E.K."/>
            <person name="Saunders A.M."/>
            <person name="Kristiansen R."/>
            <person name="Stokholm-Bjerregaard M."/>
            <person name="Nielsen K.L."/>
            <person name="Nielsen P.H."/>
        </authorList>
    </citation>
    <scope>NUCLEOTIDE SEQUENCE [LARGE SCALE GENOMIC DNA]</scope>
    <source>
        <strain evidence="10 11">Run_B_J11</strain>
    </source>
</reference>
<keyword evidence="8" id="KW-1133">Transmembrane helix</keyword>
<feature type="coiled-coil region" evidence="6">
    <location>
        <begin position="381"/>
        <end position="418"/>
    </location>
</feature>
<keyword evidence="8" id="KW-0472">Membrane</keyword>
<proteinExistence type="inferred from homology"/>